<feature type="chain" id="PRO_5045204456" evidence="8">
    <location>
        <begin position="22"/>
        <end position="490"/>
    </location>
</feature>
<feature type="active site" description="Proton donor/acceptor" evidence="7">
    <location>
        <position position="389"/>
    </location>
</feature>
<gene>
    <name evidence="10" type="ORF">I7X13_13480</name>
</gene>
<dbReference type="PANTHER" id="PTHR41533">
    <property type="entry name" value="L,D-TRANSPEPTIDASE HI_1667-RELATED"/>
    <property type="match status" value="1"/>
</dbReference>
<name>A0ABS0Q8S4_9BACT</name>
<evidence type="ECO:0000313" key="10">
    <source>
        <dbReference type="EMBL" id="MBH8559070.1"/>
    </source>
</evidence>
<dbReference type="InterPro" id="IPR052905">
    <property type="entry name" value="LD-transpeptidase_YkuD-like"/>
</dbReference>
<evidence type="ECO:0000313" key="11">
    <source>
        <dbReference type="Proteomes" id="UP000625631"/>
    </source>
</evidence>
<dbReference type="InterPro" id="IPR045380">
    <property type="entry name" value="LD_TPept_scaffold_dom"/>
</dbReference>
<keyword evidence="3" id="KW-0808">Transferase</keyword>
<feature type="signal peptide" evidence="8">
    <location>
        <begin position="1"/>
        <end position="21"/>
    </location>
</feature>
<proteinExistence type="inferred from homology"/>
<dbReference type="EMBL" id="JAEDAE010000005">
    <property type="protein sequence ID" value="MBH8559070.1"/>
    <property type="molecule type" value="Genomic_DNA"/>
</dbReference>
<keyword evidence="6 7" id="KW-0961">Cell wall biogenesis/degradation</keyword>
<accession>A0ABS0Q8S4</accession>
<dbReference type="Proteomes" id="UP000625631">
    <property type="component" value="Unassembled WGS sequence"/>
</dbReference>
<sequence>MAALRSLPVCLCLALTAPSGGFVPSWEVLPPAPAVTKPASPPPTESVAHYIQALLDTTAAGSLRAADESRGLQAGAAVRAFFGADYAPAWGTVPDSLNTSAALALLARAAEHGLSADDYRLNQLRALRDSVGRTRHPALAQQARLEVYLSDAVLAFLRDLRRGRLRPYTASAGEKAAGPAGQPAPVLRAALAGHNVPAALQASQPANREYRQLQQALAQWLAAPVPPDSAARRRAQYEQVALNLERWRWDDIPPEAEYILINLPAYELEVIARDSVQRRHRVVVGKPETPTPTLSSRLSHFTLAPDWHVPQSIAIKEILPRLKKDPGYLYRNNYRLTDAQGRGRNPWHINWANVTEENFNYTVRQSACCDNALGNIVFRFANPYSVYLHDTPARALFKSAGRALSHGCIRLQNPMLLAAYLLRREGRPVQLPTEDECAEMPRPRDVRLNRPLPLYVRYATCTAENGRLRFMADVYHRDESLRQALFGLRP</sequence>
<evidence type="ECO:0000256" key="6">
    <source>
        <dbReference type="ARBA" id="ARBA00023316"/>
    </source>
</evidence>
<keyword evidence="5 7" id="KW-0573">Peptidoglycan synthesis</keyword>
<dbReference type="Pfam" id="PF20142">
    <property type="entry name" value="Scaffold"/>
    <property type="match status" value="1"/>
</dbReference>
<feature type="active site" description="Nucleophile" evidence="7">
    <location>
        <position position="408"/>
    </location>
</feature>
<evidence type="ECO:0000256" key="3">
    <source>
        <dbReference type="ARBA" id="ARBA00022679"/>
    </source>
</evidence>
<evidence type="ECO:0000256" key="4">
    <source>
        <dbReference type="ARBA" id="ARBA00022960"/>
    </source>
</evidence>
<feature type="domain" description="L,D-TPase catalytic" evidence="9">
    <location>
        <begin position="257"/>
        <end position="432"/>
    </location>
</feature>
<dbReference type="InterPro" id="IPR038063">
    <property type="entry name" value="Transpep_catalytic_dom"/>
</dbReference>
<organism evidence="10 11">
    <name type="scientific">Hymenobacter negativus</name>
    <dbReference type="NCBI Taxonomy" id="2795026"/>
    <lineage>
        <taxon>Bacteria</taxon>
        <taxon>Pseudomonadati</taxon>
        <taxon>Bacteroidota</taxon>
        <taxon>Cytophagia</taxon>
        <taxon>Cytophagales</taxon>
        <taxon>Hymenobacteraceae</taxon>
        <taxon>Hymenobacter</taxon>
    </lineage>
</organism>
<evidence type="ECO:0000256" key="5">
    <source>
        <dbReference type="ARBA" id="ARBA00022984"/>
    </source>
</evidence>
<evidence type="ECO:0000256" key="8">
    <source>
        <dbReference type="SAM" id="SignalP"/>
    </source>
</evidence>
<protein>
    <submittedName>
        <fullName evidence="10">L,D-transpeptidase family protein</fullName>
    </submittedName>
</protein>
<dbReference type="InterPro" id="IPR005490">
    <property type="entry name" value="LD_TPept_cat_dom"/>
</dbReference>
<keyword evidence="8" id="KW-0732">Signal</keyword>
<comment type="caution">
    <text evidence="10">The sequence shown here is derived from an EMBL/GenBank/DDBJ whole genome shotgun (WGS) entry which is preliminary data.</text>
</comment>
<dbReference type="RefSeq" id="WP_198066542.1">
    <property type="nucleotide sequence ID" value="NZ_JAEDAD010000001.1"/>
</dbReference>
<evidence type="ECO:0000259" key="9">
    <source>
        <dbReference type="PROSITE" id="PS52029"/>
    </source>
</evidence>
<evidence type="ECO:0000256" key="1">
    <source>
        <dbReference type="ARBA" id="ARBA00004752"/>
    </source>
</evidence>
<dbReference type="CDD" id="cd16913">
    <property type="entry name" value="YkuD_like"/>
    <property type="match status" value="1"/>
</dbReference>
<dbReference type="Gene3D" id="2.40.440.10">
    <property type="entry name" value="L,D-transpeptidase catalytic domain-like"/>
    <property type="match status" value="1"/>
</dbReference>
<dbReference type="SUPFAM" id="SSF141523">
    <property type="entry name" value="L,D-transpeptidase catalytic domain-like"/>
    <property type="match status" value="1"/>
</dbReference>
<reference evidence="10 11" key="1">
    <citation type="submission" date="2020-12" db="EMBL/GenBank/DDBJ databases">
        <title>Hymenobacter sp.</title>
        <authorList>
            <person name="Kim M.K."/>
        </authorList>
    </citation>
    <scope>NUCLEOTIDE SEQUENCE [LARGE SCALE GENOMIC DNA]</scope>
    <source>
        <strain evidence="10 11">BT442</strain>
    </source>
</reference>
<comment type="similarity">
    <text evidence="2">Belongs to the YkuD family.</text>
</comment>
<keyword evidence="11" id="KW-1185">Reference proteome</keyword>
<dbReference type="PROSITE" id="PS52029">
    <property type="entry name" value="LD_TPASE"/>
    <property type="match status" value="1"/>
</dbReference>
<evidence type="ECO:0000256" key="2">
    <source>
        <dbReference type="ARBA" id="ARBA00005992"/>
    </source>
</evidence>
<dbReference type="PANTHER" id="PTHR41533:SF2">
    <property type="entry name" value="BLR7131 PROTEIN"/>
    <property type="match status" value="1"/>
</dbReference>
<keyword evidence="4 7" id="KW-0133">Cell shape</keyword>
<evidence type="ECO:0000256" key="7">
    <source>
        <dbReference type="PROSITE-ProRule" id="PRU01373"/>
    </source>
</evidence>
<comment type="pathway">
    <text evidence="1 7">Cell wall biogenesis; peptidoglycan biosynthesis.</text>
</comment>
<dbReference type="Pfam" id="PF03734">
    <property type="entry name" value="YkuD"/>
    <property type="match status" value="1"/>
</dbReference>